<gene>
    <name evidence="3" type="primary">mim1</name>
    <name evidence="3" type="ORF">DNF11_2834</name>
</gene>
<name>A0A3G2S6T2_MALR7</name>
<dbReference type="GO" id="GO:0005741">
    <property type="term" value="C:mitochondrial outer membrane"/>
    <property type="evidence" value="ECO:0007669"/>
    <property type="project" value="InterPro"/>
</dbReference>
<evidence type="ECO:0000256" key="1">
    <source>
        <dbReference type="SAM" id="MobiDB-lite"/>
    </source>
</evidence>
<dbReference type="VEuPathDB" id="FungiDB:DNF11_2834"/>
<dbReference type="EMBL" id="CP033152">
    <property type="protein sequence ID" value="AYO43784.1"/>
    <property type="molecule type" value="Genomic_DNA"/>
</dbReference>
<dbReference type="OrthoDB" id="5529571at2759"/>
<dbReference type="PANTHER" id="PTHR28241">
    <property type="entry name" value="MITOCHONDRIAL IMPORT PROTEIN 1"/>
    <property type="match status" value="1"/>
</dbReference>
<keyword evidence="4" id="KW-1185">Reference proteome</keyword>
<dbReference type="PANTHER" id="PTHR28241:SF1">
    <property type="entry name" value="MITOCHONDRIAL IMPORT PROTEIN 1"/>
    <property type="match status" value="1"/>
</dbReference>
<feature type="compositionally biased region" description="Basic and acidic residues" evidence="1">
    <location>
        <begin position="15"/>
        <end position="40"/>
    </location>
</feature>
<accession>A0A3G2S6T2</accession>
<dbReference type="AlphaFoldDB" id="A0A3G2S6T2"/>
<dbReference type="InterPro" id="IPR013262">
    <property type="entry name" value="OMP_MIM1/TOM13_mt"/>
</dbReference>
<dbReference type="GO" id="GO:0070096">
    <property type="term" value="P:mitochondrial outer membrane translocase complex assembly"/>
    <property type="evidence" value="ECO:0007669"/>
    <property type="project" value="TreeGrafter"/>
</dbReference>
<dbReference type="GO" id="GO:0045040">
    <property type="term" value="P:protein insertion into mitochondrial outer membrane"/>
    <property type="evidence" value="ECO:0007669"/>
    <property type="project" value="TreeGrafter"/>
</dbReference>
<dbReference type="Pfam" id="PF08219">
    <property type="entry name" value="TOM13"/>
    <property type="match status" value="1"/>
</dbReference>
<reference evidence="3 4" key="1">
    <citation type="submission" date="2018-10" db="EMBL/GenBank/DDBJ databases">
        <title>Complete genome sequence of Malassezia restricta CBS 7877.</title>
        <authorList>
            <person name="Morand S.C."/>
            <person name="Bertignac M."/>
            <person name="Iltis A."/>
            <person name="Kolder I."/>
            <person name="Pirovano W."/>
            <person name="Jourdain R."/>
            <person name="Clavaud C."/>
        </authorList>
    </citation>
    <scope>NUCLEOTIDE SEQUENCE [LARGE SCALE GENOMIC DNA]</scope>
    <source>
        <strain evidence="3 4">CBS 7877</strain>
    </source>
</reference>
<dbReference type="STRING" id="425264.A0A3G2S6T2"/>
<protein>
    <submittedName>
        <fullName evidence="3">Mitochondrial import protein 1</fullName>
    </submittedName>
</protein>
<feature type="transmembrane region" description="Helical" evidence="2">
    <location>
        <begin position="91"/>
        <end position="114"/>
    </location>
</feature>
<organism evidence="3 4">
    <name type="scientific">Malassezia restricta (strain ATCC 96810 / NBRC 103918 / CBS 7877)</name>
    <name type="common">Seborrheic dermatitis infection agent</name>
    <dbReference type="NCBI Taxonomy" id="425264"/>
    <lineage>
        <taxon>Eukaryota</taxon>
        <taxon>Fungi</taxon>
        <taxon>Dikarya</taxon>
        <taxon>Basidiomycota</taxon>
        <taxon>Ustilaginomycotina</taxon>
        <taxon>Malasseziomycetes</taxon>
        <taxon>Malasseziales</taxon>
        <taxon>Malasseziaceae</taxon>
        <taxon>Malassezia</taxon>
    </lineage>
</organism>
<feature type="region of interest" description="Disordered" evidence="1">
    <location>
        <begin position="14"/>
        <end position="49"/>
    </location>
</feature>
<evidence type="ECO:0000256" key="2">
    <source>
        <dbReference type="SAM" id="Phobius"/>
    </source>
</evidence>
<keyword evidence="2" id="KW-0812">Transmembrane</keyword>
<dbReference type="Proteomes" id="UP000269793">
    <property type="component" value="Chromosome V"/>
</dbReference>
<keyword evidence="2" id="KW-1133">Transmembrane helix</keyword>
<proteinExistence type="predicted"/>
<evidence type="ECO:0000313" key="3">
    <source>
        <dbReference type="EMBL" id="AYO43784.1"/>
    </source>
</evidence>
<sequence>MALATDWPVQQWVGLDKHPGLRPEGEEKKLSGTSENRKEDDDSDTLDDSVASIDDSISQISVEPPPLPPAPTGELTLSFIFSHGLSWKRRALLFTAVVAINIGLPFINGLMLGFGEIFARAFIAPYIGLAPPLPTNRYSASPADVPALPISRWAGIRSSLSRLFSFA</sequence>
<evidence type="ECO:0000313" key="4">
    <source>
        <dbReference type="Proteomes" id="UP000269793"/>
    </source>
</evidence>
<keyword evidence="2" id="KW-0472">Membrane</keyword>